<evidence type="ECO:0000256" key="2">
    <source>
        <dbReference type="ARBA" id="ARBA00023054"/>
    </source>
</evidence>
<dbReference type="InterPro" id="IPR036366">
    <property type="entry name" value="PGBDSf"/>
</dbReference>
<evidence type="ECO:0000313" key="6">
    <source>
        <dbReference type="EMBL" id="MBB4960282.1"/>
    </source>
</evidence>
<dbReference type="PANTHER" id="PTHR32347">
    <property type="entry name" value="EFFLUX SYSTEM COMPONENT YKNX-RELATED"/>
    <property type="match status" value="1"/>
</dbReference>
<dbReference type="InterPro" id="IPR036365">
    <property type="entry name" value="PGBD-like_sf"/>
</dbReference>
<feature type="domain" description="Peptidoglycan binding-like" evidence="5">
    <location>
        <begin position="152"/>
        <end position="202"/>
    </location>
</feature>
<name>A0A7W7STZ2_9ACTN</name>
<evidence type="ECO:0000313" key="7">
    <source>
        <dbReference type="Proteomes" id="UP000578819"/>
    </source>
</evidence>
<keyword evidence="7" id="KW-1185">Reference proteome</keyword>
<protein>
    <recommendedName>
        <fullName evidence="5">Peptidoglycan binding-like domain-containing protein</fullName>
    </recommendedName>
</protein>
<proteinExistence type="predicted"/>
<dbReference type="RefSeq" id="WP_312882292.1">
    <property type="nucleotide sequence ID" value="NZ_JACHJW010000001.1"/>
</dbReference>
<dbReference type="AlphaFoldDB" id="A0A7W7STZ2"/>
<dbReference type="GO" id="GO:0030313">
    <property type="term" value="C:cell envelope"/>
    <property type="evidence" value="ECO:0007669"/>
    <property type="project" value="UniProtKB-SubCell"/>
</dbReference>
<dbReference type="Proteomes" id="UP000578819">
    <property type="component" value="Unassembled WGS sequence"/>
</dbReference>
<dbReference type="Gene3D" id="2.40.420.20">
    <property type="match status" value="1"/>
</dbReference>
<dbReference type="Gene3D" id="1.10.101.10">
    <property type="entry name" value="PGBD-like superfamily/PGBD"/>
    <property type="match status" value="1"/>
</dbReference>
<dbReference type="PANTHER" id="PTHR32347:SF27">
    <property type="entry name" value="RND EFFLUX PUMP MEMBRANE FUSION PROTEIN BARREL-SANDWICH DOMAIN-CONTAINING PROTEIN"/>
    <property type="match status" value="1"/>
</dbReference>
<dbReference type="SUPFAM" id="SSF47090">
    <property type="entry name" value="PGBD-like"/>
    <property type="match status" value="1"/>
</dbReference>
<keyword evidence="2" id="KW-0175">Coiled coil</keyword>
<evidence type="ECO:0000256" key="4">
    <source>
        <dbReference type="SAM" id="Phobius"/>
    </source>
</evidence>
<feature type="region of interest" description="Disordered" evidence="3">
    <location>
        <begin position="1"/>
        <end position="26"/>
    </location>
</feature>
<keyword evidence="4" id="KW-0812">Transmembrane</keyword>
<dbReference type="InterPro" id="IPR050465">
    <property type="entry name" value="UPF0194_transport"/>
</dbReference>
<comment type="caution">
    <text evidence="6">The sequence shown here is derived from an EMBL/GenBank/DDBJ whole genome shotgun (WGS) entry which is preliminary data.</text>
</comment>
<dbReference type="Pfam" id="PF01471">
    <property type="entry name" value="PG_binding_1"/>
    <property type="match status" value="1"/>
</dbReference>
<comment type="subcellular location">
    <subcellularLocation>
        <location evidence="1">Cell envelope</location>
    </subcellularLocation>
</comment>
<keyword evidence="4" id="KW-1133">Transmembrane helix</keyword>
<evidence type="ECO:0000259" key="5">
    <source>
        <dbReference type="Pfam" id="PF01471"/>
    </source>
</evidence>
<reference evidence="6 7" key="1">
    <citation type="submission" date="2020-08" db="EMBL/GenBank/DDBJ databases">
        <title>Sequencing the genomes of 1000 actinobacteria strains.</title>
        <authorList>
            <person name="Klenk H.-P."/>
        </authorList>
    </citation>
    <scope>NUCLEOTIDE SEQUENCE [LARGE SCALE GENOMIC DNA]</scope>
    <source>
        <strain evidence="6 7">DSM 45886</strain>
    </source>
</reference>
<dbReference type="InterPro" id="IPR002477">
    <property type="entry name" value="Peptidoglycan-bd-like"/>
</dbReference>
<evidence type="ECO:0000256" key="1">
    <source>
        <dbReference type="ARBA" id="ARBA00004196"/>
    </source>
</evidence>
<sequence>MSEQISRAESADVTEPPRTAESPRTVAGWRRRRRLRAIAGGAAALVTLAVAGAATLGLGGRGGDEPPSERTGPAATAQVTRQTLVKTVTLAGELGYGPATPLASTATGTVTWLPAVGATVRRGGVLLRADEQPVVLLYGFLPMYRALAEGSTGSDVRQFERNLAALGYQGFTVDDEFSALTTVAVKRWQKDLTLPETGTVDRYRVVYAPKEVRVAQQLVRLGASATGDVLTYTGNVRMVTVTAGVGEASWATKGTKVTVTLPTGGSVAGEVSAVGAVTSGAPAGGGEQGANSERPGTGAATVQVTIAIADQKSLGALSGAPVDVQYVEQERRDVLTVPADALLALAEGGYGLEVTSPSGTRIVAVQAGMFADGRVEVSGEGLAEGMTVGVPQ</sequence>
<keyword evidence="4" id="KW-0472">Membrane</keyword>
<gene>
    <name evidence="6" type="ORF">FHR38_004015</name>
</gene>
<dbReference type="EMBL" id="JACHJW010000001">
    <property type="protein sequence ID" value="MBB4960282.1"/>
    <property type="molecule type" value="Genomic_DNA"/>
</dbReference>
<organism evidence="6 7">
    <name type="scientific">Micromonospora polyrhachis</name>
    <dbReference type="NCBI Taxonomy" id="1282883"/>
    <lineage>
        <taxon>Bacteria</taxon>
        <taxon>Bacillati</taxon>
        <taxon>Actinomycetota</taxon>
        <taxon>Actinomycetes</taxon>
        <taxon>Micromonosporales</taxon>
        <taxon>Micromonosporaceae</taxon>
        <taxon>Micromonospora</taxon>
    </lineage>
</organism>
<feature type="transmembrane region" description="Helical" evidence="4">
    <location>
        <begin position="37"/>
        <end position="58"/>
    </location>
</feature>
<evidence type="ECO:0000256" key="3">
    <source>
        <dbReference type="SAM" id="MobiDB-lite"/>
    </source>
</evidence>
<accession>A0A7W7STZ2</accession>